<name>A0ABS8I7T9_9NOSO</name>
<evidence type="ECO:0000313" key="4">
    <source>
        <dbReference type="Proteomes" id="UP001199525"/>
    </source>
</evidence>
<evidence type="ECO:0000256" key="1">
    <source>
        <dbReference type="SAM" id="SignalP"/>
    </source>
</evidence>
<protein>
    <submittedName>
        <fullName evidence="3">PEP-CTERM sorting domain-containing protein</fullName>
    </submittedName>
</protein>
<dbReference type="Proteomes" id="UP001199525">
    <property type="component" value="Unassembled WGS sequence"/>
</dbReference>
<dbReference type="InterPro" id="IPR013424">
    <property type="entry name" value="Ice-binding_C"/>
</dbReference>
<reference evidence="3 4" key="1">
    <citation type="journal article" date="2021" name="Microorganisms">
        <title>Genome Evolution of Filamentous Cyanobacterium Nostoc Species: From Facultative Symbiosis to Free Living.</title>
        <authorList>
            <person name="Huo D."/>
            <person name="Li H."/>
            <person name="Cai F."/>
            <person name="Guo X."/>
            <person name="Qiao Z."/>
            <person name="Wang W."/>
            <person name="Yu G."/>
            <person name="Li R."/>
        </authorList>
    </citation>
    <scope>NUCLEOTIDE SEQUENCE [LARGE SCALE GENOMIC DNA]</scope>
    <source>
        <strain evidence="3 4">CHAB 5714</strain>
    </source>
</reference>
<dbReference type="NCBIfam" id="TIGR02595">
    <property type="entry name" value="PEP_CTERM"/>
    <property type="match status" value="1"/>
</dbReference>
<evidence type="ECO:0000313" key="3">
    <source>
        <dbReference type="EMBL" id="MCC5599869.1"/>
    </source>
</evidence>
<accession>A0ABS8I7T9</accession>
<feature type="signal peptide" evidence="1">
    <location>
        <begin position="1"/>
        <end position="24"/>
    </location>
</feature>
<dbReference type="EMBL" id="JAIVFQ010000013">
    <property type="protein sequence ID" value="MCC5599869.1"/>
    <property type="molecule type" value="Genomic_DNA"/>
</dbReference>
<dbReference type="RefSeq" id="WP_229484691.1">
    <property type="nucleotide sequence ID" value="NZ_JAIVFQ010000013.1"/>
</dbReference>
<feature type="chain" id="PRO_5047292147" evidence="1">
    <location>
        <begin position="25"/>
        <end position="228"/>
    </location>
</feature>
<keyword evidence="1" id="KW-0732">Signal</keyword>
<organism evidence="3 4">
    <name type="scientific">Nostoc favosum CHAB5714</name>
    <dbReference type="NCBI Taxonomy" id="2780399"/>
    <lineage>
        <taxon>Bacteria</taxon>
        <taxon>Bacillati</taxon>
        <taxon>Cyanobacteriota</taxon>
        <taxon>Cyanophyceae</taxon>
        <taxon>Nostocales</taxon>
        <taxon>Nostocaceae</taxon>
        <taxon>Nostoc</taxon>
        <taxon>Nostoc favosum</taxon>
    </lineage>
</organism>
<comment type="caution">
    <text evidence="3">The sequence shown here is derived from an EMBL/GenBank/DDBJ whole genome shotgun (WGS) entry which is preliminary data.</text>
</comment>
<gene>
    <name evidence="3" type="ORF">LC586_11665</name>
</gene>
<feature type="domain" description="Ice-binding protein C-terminal" evidence="2">
    <location>
        <begin position="198"/>
        <end position="222"/>
    </location>
</feature>
<evidence type="ECO:0000259" key="2">
    <source>
        <dbReference type="Pfam" id="PF07589"/>
    </source>
</evidence>
<keyword evidence="4" id="KW-1185">Reference proteome</keyword>
<sequence length="228" mass="23507">MINFKSRLLNATLAVTAAIPLATAGMFISAGSSQAVTLSGSIGLNGTSIVPNEGINPPTTTITFVDVDGVKGDGDFATFLPNLNSGIGISINTLNLTKITDVVSSGAITTATYSTGIYTPFINFGSRTLDNITALLTFDLDDSVVTRTRIFDTTISDITATGITGKFNFNGQTIGTGVLSASVSGGSSDYQLTLSAKSVPEPTTMLGLGLVGAGMVMSISRRRKSFVQ</sequence>
<dbReference type="Pfam" id="PF07589">
    <property type="entry name" value="PEP-CTERM"/>
    <property type="match status" value="1"/>
</dbReference>
<proteinExistence type="predicted"/>